<name>A0A7D9HAB6_PARCT</name>
<protein>
    <submittedName>
        <fullName evidence="1">Uncharacterized protein</fullName>
    </submittedName>
</protein>
<dbReference type="EMBL" id="CACRXK020000217">
    <property type="protein sequence ID" value="CAB3979664.1"/>
    <property type="molecule type" value="Genomic_DNA"/>
</dbReference>
<accession>A0A7D9HAB6</accession>
<dbReference type="Proteomes" id="UP001152795">
    <property type="component" value="Unassembled WGS sequence"/>
</dbReference>
<reference evidence="1" key="1">
    <citation type="submission" date="2020-04" db="EMBL/GenBank/DDBJ databases">
        <authorList>
            <person name="Alioto T."/>
            <person name="Alioto T."/>
            <person name="Gomez Garrido J."/>
        </authorList>
    </citation>
    <scope>NUCLEOTIDE SEQUENCE</scope>
    <source>
        <strain evidence="1">A484AB</strain>
    </source>
</reference>
<gene>
    <name evidence="1" type="ORF">PACLA_8A083184</name>
</gene>
<dbReference type="OrthoDB" id="5984467at2759"/>
<dbReference type="AlphaFoldDB" id="A0A7D9HAB6"/>
<proteinExistence type="predicted"/>
<comment type="caution">
    <text evidence="1">The sequence shown here is derived from an EMBL/GenBank/DDBJ whole genome shotgun (WGS) entry which is preliminary data.</text>
</comment>
<evidence type="ECO:0000313" key="1">
    <source>
        <dbReference type="EMBL" id="CAB3979664.1"/>
    </source>
</evidence>
<keyword evidence="2" id="KW-1185">Reference proteome</keyword>
<sequence>MCNISDIKHNNFTEFNDAEVQVAASLFWVDGCLCVLFALLTHFNYTRVTVLNYSVCTPATSNMQWIWFFIFTALSSIMSGLNLWLNRELNKLYRYPVITGWFANLFSILSLVFAVKYQWKCREEAYNDMTTTSVEETTPILFQQNGMNVFLRPSKADVFFVGLFLLSAGFFIAAWIEPIEDKNLFYWIAHSFMWLLQLVIFLMILIIHCTMTRDGPSVFIKCVLMAGVIFNSLSDIPANVWLNCILNRNKDAKGPCYDGFVGLILLSHVAFFFVMKTEFRRLRDVAIWHVADRIDNLETNQSKLQKR</sequence>
<evidence type="ECO:0000313" key="2">
    <source>
        <dbReference type="Proteomes" id="UP001152795"/>
    </source>
</evidence>
<organism evidence="1 2">
    <name type="scientific">Paramuricea clavata</name>
    <name type="common">Red gorgonian</name>
    <name type="synonym">Violescent sea-whip</name>
    <dbReference type="NCBI Taxonomy" id="317549"/>
    <lineage>
        <taxon>Eukaryota</taxon>
        <taxon>Metazoa</taxon>
        <taxon>Cnidaria</taxon>
        <taxon>Anthozoa</taxon>
        <taxon>Octocorallia</taxon>
        <taxon>Malacalcyonacea</taxon>
        <taxon>Plexauridae</taxon>
        <taxon>Paramuricea</taxon>
    </lineage>
</organism>